<evidence type="ECO:0000313" key="2">
    <source>
        <dbReference type="EMBL" id="CUF69020.1"/>
    </source>
</evidence>
<name>A0A0S4IW13_BODSA</name>
<proteinExistence type="predicted"/>
<dbReference type="OrthoDB" id="434619at2759"/>
<dbReference type="PANTHER" id="PTHR43327:SF10">
    <property type="entry name" value="STOMATIN-LIKE PROTEIN 2, MITOCHONDRIAL"/>
    <property type="match status" value="1"/>
</dbReference>
<dbReference type="SUPFAM" id="SSF117892">
    <property type="entry name" value="Band 7/SPFH domain"/>
    <property type="match status" value="1"/>
</dbReference>
<dbReference type="Gene3D" id="3.30.479.30">
    <property type="entry name" value="Band 7 domain"/>
    <property type="match status" value="1"/>
</dbReference>
<dbReference type="PANTHER" id="PTHR43327">
    <property type="entry name" value="STOMATIN-LIKE PROTEIN 2, MITOCHONDRIAL"/>
    <property type="match status" value="1"/>
</dbReference>
<accession>A0A0S4IW13</accession>
<dbReference type="AlphaFoldDB" id="A0A0S4IW13"/>
<dbReference type="EMBL" id="CYKH01000384">
    <property type="protein sequence ID" value="CUF69020.1"/>
    <property type="molecule type" value="Genomic_DNA"/>
</dbReference>
<dbReference type="InterPro" id="IPR050710">
    <property type="entry name" value="Band7/mec-2_domain"/>
</dbReference>
<dbReference type="VEuPathDB" id="TriTrypDB:BSAL_64890"/>
<dbReference type="Proteomes" id="UP000051952">
    <property type="component" value="Unassembled WGS sequence"/>
</dbReference>
<evidence type="ECO:0000259" key="1">
    <source>
        <dbReference type="SMART" id="SM00244"/>
    </source>
</evidence>
<organism evidence="2 3">
    <name type="scientific">Bodo saltans</name>
    <name type="common">Flagellated protozoan</name>
    <dbReference type="NCBI Taxonomy" id="75058"/>
    <lineage>
        <taxon>Eukaryota</taxon>
        <taxon>Discoba</taxon>
        <taxon>Euglenozoa</taxon>
        <taxon>Kinetoplastea</taxon>
        <taxon>Metakinetoplastina</taxon>
        <taxon>Eubodonida</taxon>
        <taxon>Bodonidae</taxon>
        <taxon>Bodo</taxon>
    </lineage>
</organism>
<feature type="domain" description="Band 7" evidence="1">
    <location>
        <begin position="3"/>
        <end position="162"/>
    </location>
</feature>
<gene>
    <name evidence="2" type="ORF">BSAL_64890</name>
</gene>
<dbReference type="OMA" id="RVYTFDM"/>
<keyword evidence="3" id="KW-1185">Reference proteome</keyword>
<protein>
    <recommendedName>
        <fullName evidence="1">Band 7 domain-containing protein</fullName>
    </recommendedName>
</protein>
<dbReference type="InterPro" id="IPR001107">
    <property type="entry name" value="Band_7"/>
</dbReference>
<dbReference type="InterPro" id="IPR036013">
    <property type="entry name" value="Band_7/SPFH_dom_sf"/>
</dbReference>
<sequence>MCQCYTCVEQSEVGILETCGKYKTTAKPGCHMLTPCFDQVAGTVSLRLQEHQCTIESKTKDNVFVNVRLTLQYQILPEKVESAFYTLSAPVQQIEAYIFNSIRGKIPLYELDALFQERSTIAKQLKEEVDQQMEQYGYEIMNALITEIEPARSVRDAMNAIQMNQRLKAAALDEAEGKKLRVIKAAEAESEAKRLSGVGLAEQRKAIVAGLQASIEQFHEGVQDLSNEDIMSLLLLNQYFDTLKDVAQSSQSSTLFLSHAGGLDAVAEQMMNGIIKTNKKKN</sequence>
<dbReference type="Pfam" id="PF01145">
    <property type="entry name" value="Band_7"/>
    <property type="match status" value="1"/>
</dbReference>
<reference evidence="3" key="1">
    <citation type="submission" date="2015-09" db="EMBL/GenBank/DDBJ databases">
        <authorList>
            <consortium name="Pathogen Informatics"/>
        </authorList>
    </citation>
    <scope>NUCLEOTIDE SEQUENCE [LARGE SCALE GENOMIC DNA]</scope>
    <source>
        <strain evidence="3">Lake Konstanz</strain>
    </source>
</reference>
<evidence type="ECO:0000313" key="3">
    <source>
        <dbReference type="Proteomes" id="UP000051952"/>
    </source>
</evidence>
<dbReference type="CDD" id="cd03407">
    <property type="entry name" value="SPFH_like_u4"/>
    <property type="match status" value="1"/>
</dbReference>
<dbReference type="SMART" id="SM00244">
    <property type="entry name" value="PHB"/>
    <property type="match status" value="1"/>
</dbReference>